<dbReference type="AlphaFoldDB" id="A0AAV7NWL9"/>
<organism evidence="1 2">
    <name type="scientific">Pleurodeles waltl</name>
    <name type="common">Iberian ribbed newt</name>
    <dbReference type="NCBI Taxonomy" id="8319"/>
    <lineage>
        <taxon>Eukaryota</taxon>
        <taxon>Metazoa</taxon>
        <taxon>Chordata</taxon>
        <taxon>Craniata</taxon>
        <taxon>Vertebrata</taxon>
        <taxon>Euteleostomi</taxon>
        <taxon>Amphibia</taxon>
        <taxon>Batrachia</taxon>
        <taxon>Caudata</taxon>
        <taxon>Salamandroidea</taxon>
        <taxon>Salamandridae</taxon>
        <taxon>Pleurodelinae</taxon>
        <taxon>Pleurodeles</taxon>
    </lineage>
</organism>
<gene>
    <name evidence="1" type="ORF">NDU88_008572</name>
</gene>
<evidence type="ECO:0000313" key="1">
    <source>
        <dbReference type="EMBL" id="KAJ1120402.1"/>
    </source>
</evidence>
<reference evidence="1" key="1">
    <citation type="journal article" date="2022" name="bioRxiv">
        <title>Sequencing and chromosome-scale assembly of the giantPleurodeles waltlgenome.</title>
        <authorList>
            <person name="Brown T."/>
            <person name="Elewa A."/>
            <person name="Iarovenko S."/>
            <person name="Subramanian E."/>
            <person name="Araus A.J."/>
            <person name="Petzold A."/>
            <person name="Susuki M."/>
            <person name="Suzuki K.-i.T."/>
            <person name="Hayashi T."/>
            <person name="Toyoda A."/>
            <person name="Oliveira C."/>
            <person name="Osipova E."/>
            <person name="Leigh N.D."/>
            <person name="Simon A."/>
            <person name="Yun M.H."/>
        </authorList>
    </citation>
    <scope>NUCLEOTIDE SEQUENCE</scope>
    <source>
        <strain evidence="1">20211129_DDA</strain>
        <tissue evidence="1">Liver</tissue>
    </source>
</reference>
<accession>A0AAV7NWL9</accession>
<keyword evidence="2" id="KW-1185">Reference proteome</keyword>
<name>A0AAV7NWL9_PLEWA</name>
<dbReference type="Proteomes" id="UP001066276">
    <property type="component" value="Chromosome 8"/>
</dbReference>
<protein>
    <submittedName>
        <fullName evidence="1">Uncharacterized protein</fullName>
    </submittedName>
</protein>
<dbReference type="EMBL" id="JANPWB010000012">
    <property type="protein sequence ID" value="KAJ1120402.1"/>
    <property type="molecule type" value="Genomic_DNA"/>
</dbReference>
<sequence length="113" mass="12909">MASYTNWQDIAGNTEAPQAALQRDEGQALVPDLLCIHSVVQLKRSRVPTWIQSSSARRQSYVENNMLQRQVSYVDPLLKKSKWTHVCFGPQLTAVCRTRSRFLPTTPPSKFLY</sequence>
<proteinExistence type="predicted"/>
<comment type="caution">
    <text evidence="1">The sequence shown here is derived from an EMBL/GenBank/DDBJ whole genome shotgun (WGS) entry which is preliminary data.</text>
</comment>
<evidence type="ECO:0000313" key="2">
    <source>
        <dbReference type="Proteomes" id="UP001066276"/>
    </source>
</evidence>